<comment type="caution">
    <text evidence="1">The sequence shown here is derived from an EMBL/GenBank/DDBJ whole genome shotgun (WGS) entry which is preliminary data.</text>
</comment>
<gene>
    <name evidence="1" type="ORF">IU459_33615</name>
</gene>
<proteinExistence type="predicted"/>
<evidence type="ECO:0000313" key="1">
    <source>
        <dbReference type="EMBL" id="MBF6302442.1"/>
    </source>
</evidence>
<evidence type="ECO:0000313" key="2">
    <source>
        <dbReference type="Proteomes" id="UP000702209"/>
    </source>
</evidence>
<dbReference type="EMBL" id="JADLQX010000044">
    <property type="protein sequence ID" value="MBF6302442.1"/>
    <property type="molecule type" value="Genomic_DNA"/>
</dbReference>
<reference evidence="1 2" key="1">
    <citation type="submission" date="2020-10" db="EMBL/GenBank/DDBJ databases">
        <title>Identification of Nocardia species via Next-generation sequencing and recognition of intraspecies genetic diversity.</title>
        <authorList>
            <person name="Li P."/>
            <person name="Li P."/>
            <person name="Lu B."/>
        </authorList>
    </citation>
    <scope>NUCLEOTIDE SEQUENCE [LARGE SCALE GENOMIC DNA]</scope>
    <source>
        <strain evidence="1 2">BJ06-0157</strain>
    </source>
</reference>
<organism evidence="1 2">
    <name type="scientific">Nocardia amamiensis</name>
    <dbReference type="NCBI Taxonomy" id="404578"/>
    <lineage>
        <taxon>Bacteria</taxon>
        <taxon>Bacillati</taxon>
        <taxon>Actinomycetota</taxon>
        <taxon>Actinomycetes</taxon>
        <taxon>Mycobacteriales</taxon>
        <taxon>Nocardiaceae</taxon>
        <taxon>Nocardia</taxon>
    </lineage>
</organism>
<accession>A0ABS0D0S8</accession>
<dbReference type="Proteomes" id="UP000702209">
    <property type="component" value="Unassembled WGS sequence"/>
</dbReference>
<protein>
    <submittedName>
        <fullName evidence="1">Uncharacterized protein</fullName>
    </submittedName>
</protein>
<name>A0ABS0D0S8_9NOCA</name>
<sequence>MTSPTTTRLRLPHLLASRPDPASTLIQARIAVNLLRWRATLSGLFARYDRVKADERLDDKTRETALARLLDTINSVVAQEPLQLDQLELPGRQPPELVDSAQQYLEALILAANRTPCPRGVLVEDLVRRWLGEPTAVSAIAALDGDWHAQMLHDLDTGPADVRDAVTALAASWLLDTDRADAALDE</sequence>
<dbReference type="RefSeq" id="WP_195133631.1">
    <property type="nucleotide sequence ID" value="NZ_JADLQX010000044.1"/>
</dbReference>
<keyword evidence="2" id="KW-1185">Reference proteome</keyword>